<gene>
    <name evidence="5" type="ORF">Plec18167_007165</name>
</gene>
<feature type="domain" description="FAD/NAD(P)-binding" evidence="4">
    <location>
        <begin position="9"/>
        <end position="303"/>
    </location>
</feature>
<name>A0ABR3X5L8_9EURO</name>
<reference evidence="5 6" key="1">
    <citation type="journal article" date="2024" name="IMA Fungus">
        <title>IMA Genome - F19 : A genome assembly and annotation guide to empower mycologists, including annotated draft genome sequences of Ceratocystis pirilliformis, Diaporthe australafricana, Fusarium ophioides, Paecilomyces lecythidis, and Sporothrix stenoceras.</title>
        <authorList>
            <person name="Aylward J."/>
            <person name="Wilson A.M."/>
            <person name="Visagie C.M."/>
            <person name="Spraker J."/>
            <person name="Barnes I."/>
            <person name="Buitendag C."/>
            <person name="Ceriani C."/>
            <person name="Del Mar Angel L."/>
            <person name="du Plessis D."/>
            <person name="Fuchs T."/>
            <person name="Gasser K."/>
            <person name="Kramer D."/>
            <person name="Li W."/>
            <person name="Munsamy K."/>
            <person name="Piso A."/>
            <person name="Price J.L."/>
            <person name="Sonnekus B."/>
            <person name="Thomas C."/>
            <person name="van der Nest A."/>
            <person name="van Dijk A."/>
            <person name="van Heerden A."/>
            <person name="van Vuuren N."/>
            <person name="Yilmaz N."/>
            <person name="Duong T.A."/>
            <person name="van der Merwe N.A."/>
            <person name="Wingfield M.J."/>
            <person name="Wingfield B.D."/>
        </authorList>
    </citation>
    <scope>NUCLEOTIDE SEQUENCE [LARGE SCALE GENOMIC DNA]</scope>
    <source>
        <strain evidence="5 6">CMW 18167</strain>
    </source>
</reference>
<dbReference type="InterPro" id="IPR023753">
    <property type="entry name" value="FAD/NAD-binding_dom"/>
</dbReference>
<dbReference type="PRINTS" id="PR00469">
    <property type="entry name" value="PNDRDTASEII"/>
</dbReference>
<dbReference type="Pfam" id="PF07992">
    <property type="entry name" value="Pyr_redox_2"/>
    <property type="match status" value="1"/>
</dbReference>
<organism evidence="5 6">
    <name type="scientific">Paecilomyces lecythidis</name>
    <dbReference type="NCBI Taxonomy" id="3004212"/>
    <lineage>
        <taxon>Eukaryota</taxon>
        <taxon>Fungi</taxon>
        <taxon>Dikarya</taxon>
        <taxon>Ascomycota</taxon>
        <taxon>Pezizomycotina</taxon>
        <taxon>Eurotiomycetes</taxon>
        <taxon>Eurotiomycetidae</taxon>
        <taxon>Eurotiales</taxon>
        <taxon>Thermoascaceae</taxon>
        <taxon>Paecilomyces</taxon>
    </lineage>
</organism>
<dbReference type="PRINTS" id="PR00368">
    <property type="entry name" value="FADPNR"/>
</dbReference>
<sequence length="323" mass="34618">MQNSKASFDALVIGGGPAGLSAAMALGRACRTVALFDSQEYRNEGVTMMHNVICHDGENPDNYRDTAAKEILDKYDTITLIKTKIIGAKHITAGARPRFEVTNNEGVIWSGRKLILASGTREIFPNIKGYKELWGNGIVHCLFCDGYEKRGGHVGILGLQSMKELTFTLMSFLLAREGVTVFTNGVSSVTDNDAQKARQIAEARGARFDHRVIESLSENPDGEGVRIQFREGGYQNVRMLLSTPTAINRAADLISSLGLETETGPNGYVICKSPMHETSLHGCFVAGDTSTPAKIVSVAQATGSLAGIGAAMQLAMDDASGSE</sequence>
<comment type="caution">
    <text evidence="5">The sequence shown here is derived from an EMBL/GenBank/DDBJ whole genome shotgun (WGS) entry which is preliminary data.</text>
</comment>
<keyword evidence="2" id="KW-0285">Flavoprotein</keyword>
<accession>A0ABR3X5L8</accession>
<keyword evidence="6" id="KW-1185">Reference proteome</keyword>
<comment type="similarity">
    <text evidence="1">Belongs to the class-II pyridine nucleotide-disulfide oxidoreductase family.</text>
</comment>
<dbReference type="SUPFAM" id="SSF51905">
    <property type="entry name" value="FAD/NAD(P)-binding domain"/>
    <property type="match status" value="1"/>
</dbReference>
<dbReference type="InterPro" id="IPR036188">
    <property type="entry name" value="FAD/NAD-bd_sf"/>
</dbReference>
<evidence type="ECO:0000256" key="3">
    <source>
        <dbReference type="ARBA" id="ARBA00023002"/>
    </source>
</evidence>
<evidence type="ECO:0000256" key="2">
    <source>
        <dbReference type="ARBA" id="ARBA00022630"/>
    </source>
</evidence>
<evidence type="ECO:0000259" key="4">
    <source>
        <dbReference type="Pfam" id="PF07992"/>
    </source>
</evidence>
<dbReference type="PANTHER" id="PTHR48105">
    <property type="entry name" value="THIOREDOXIN REDUCTASE 1-RELATED-RELATED"/>
    <property type="match status" value="1"/>
</dbReference>
<dbReference type="InterPro" id="IPR050097">
    <property type="entry name" value="Ferredoxin-NADP_redctase_2"/>
</dbReference>
<dbReference type="EMBL" id="JAVDPF010000028">
    <property type="protein sequence ID" value="KAL1871231.1"/>
    <property type="molecule type" value="Genomic_DNA"/>
</dbReference>
<evidence type="ECO:0000313" key="6">
    <source>
        <dbReference type="Proteomes" id="UP001583193"/>
    </source>
</evidence>
<evidence type="ECO:0000256" key="1">
    <source>
        <dbReference type="ARBA" id="ARBA00009333"/>
    </source>
</evidence>
<proteinExistence type="inferred from homology"/>
<keyword evidence="3" id="KW-0560">Oxidoreductase</keyword>
<dbReference type="Proteomes" id="UP001583193">
    <property type="component" value="Unassembled WGS sequence"/>
</dbReference>
<protein>
    <recommendedName>
        <fullName evidence="4">FAD/NAD(P)-binding domain-containing protein</fullName>
    </recommendedName>
</protein>
<dbReference type="Gene3D" id="3.50.50.60">
    <property type="entry name" value="FAD/NAD(P)-binding domain"/>
    <property type="match status" value="2"/>
</dbReference>
<evidence type="ECO:0000313" key="5">
    <source>
        <dbReference type="EMBL" id="KAL1871231.1"/>
    </source>
</evidence>